<organism evidence="5 6">
    <name type="scientific">Tagetes erecta</name>
    <name type="common">African marigold</name>
    <dbReference type="NCBI Taxonomy" id="13708"/>
    <lineage>
        <taxon>Eukaryota</taxon>
        <taxon>Viridiplantae</taxon>
        <taxon>Streptophyta</taxon>
        <taxon>Embryophyta</taxon>
        <taxon>Tracheophyta</taxon>
        <taxon>Spermatophyta</taxon>
        <taxon>Magnoliopsida</taxon>
        <taxon>eudicotyledons</taxon>
        <taxon>Gunneridae</taxon>
        <taxon>Pentapetalae</taxon>
        <taxon>asterids</taxon>
        <taxon>campanulids</taxon>
        <taxon>Asterales</taxon>
        <taxon>Asteraceae</taxon>
        <taxon>Asteroideae</taxon>
        <taxon>Heliantheae alliance</taxon>
        <taxon>Tageteae</taxon>
        <taxon>Tagetes</taxon>
    </lineage>
</organism>
<dbReference type="Proteomes" id="UP001229421">
    <property type="component" value="Unassembled WGS sequence"/>
</dbReference>
<evidence type="ECO:0000259" key="4">
    <source>
        <dbReference type="Pfam" id="PF00139"/>
    </source>
</evidence>
<dbReference type="PANTHER" id="PTHR32401:SF47">
    <property type="entry name" value="LEGUME LECTIN DOMAIN-CONTAINING PROTEIN"/>
    <property type="match status" value="1"/>
</dbReference>
<dbReference type="GO" id="GO:0030246">
    <property type="term" value="F:carbohydrate binding"/>
    <property type="evidence" value="ECO:0007669"/>
    <property type="project" value="UniProtKB-KW"/>
</dbReference>
<sequence length="255" mass="28679">MAIIFLICSFFSLLPLSQSVDFTIDSFRVDTTNILYLGDAVPNVGTIEFNKVNYINRVGQAIYYASVPIWDRKTSKLTDFTTHFTFTIDTQGRSPYGNGFTFFLAPLSFQIPPNSAGGFLGLFNTTYTDSPGNQMLVIEFDSFVNPEWDPPFEHVGINKNSIRSANYTAWDASLNSGNSTDAWVSYNSTTQVLNLRWNYGAETDAPANMNTTPDLPLKMPMPSYRIKPDGSEVGSGSSLIRWLLKIYKYYYNKMV</sequence>
<comment type="caution">
    <text evidence="5">The sequence shown here is derived from an EMBL/GenBank/DDBJ whole genome shotgun (WGS) entry which is preliminary data.</text>
</comment>
<dbReference type="SUPFAM" id="SSF49899">
    <property type="entry name" value="Concanavalin A-like lectins/glucanases"/>
    <property type="match status" value="1"/>
</dbReference>
<feature type="domain" description="Legume lectin" evidence="4">
    <location>
        <begin position="20"/>
        <end position="214"/>
    </location>
</feature>
<dbReference type="CDD" id="cd06899">
    <property type="entry name" value="lectin_legume_LecRK_Arcelin_ConA"/>
    <property type="match status" value="1"/>
</dbReference>
<dbReference type="InterPro" id="IPR001220">
    <property type="entry name" value="Legume_lectin_dom"/>
</dbReference>
<gene>
    <name evidence="5" type="ORF">QVD17_36900</name>
</gene>
<dbReference type="PANTHER" id="PTHR32401">
    <property type="entry name" value="CONCANAVALIN A-LIKE LECTIN FAMILY PROTEIN"/>
    <property type="match status" value="1"/>
</dbReference>
<evidence type="ECO:0000256" key="2">
    <source>
        <dbReference type="ARBA" id="ARBA00022734"/>
    </source>
</evidence>
<dbReference type="InterPro" id="IPR050258">
    <property type="entry name" value="Leguminous_Lectin"/>
</dbReference>
<feature type="chain" id="PRO_5042076537" description="Legume lectin domain-containing protein" evidence="3">
    <location>
        <begin position="20"/>
        <end position="255"/>
    </location>
</feature>
<feature type="signal peptide" evidence="3">
    <location>
        <begin position="1"/>
        <end position="19"/>
    </location>
</feature>
<accession>A0AAD8JT99</accession>
<evidence type="ECO:0000256" key="1">
    <source>
        <dbReference type="ARBA" id="ARBA00007606"/>
    </source>
</evidence>
<keyword evidence="6" id="KW-1185">Reference proteome</keyword>
<dbReference type="AlphaFoldDB" id="A0AAD8JT99"/>
<evidence type="ECO:0000256" key="3">
    <source>
        <dbReference type="SAM" id="SignalP"/>
    </source>
</evidence>
<keyword evidence="3" id="KW-0732">Signal</keyword>
<dbReference type="EMBL" id="JAUHHV010000010">
    <property type="protein sequence ID" value="KAK1410364.1"/>
    <property type="molecule type" value="Genomic_DNA"/>
</dbReference>
<dbReference type="Pfam" id="PF00139">
    <property type="entry name" value="Lectin_legB"/>
    <property type="match status" value="1"/>
</dbReference>
<proteinExistence type="inferred from homology"/>
<comment type="similarity">
    <text evidence="1">Belongs to the leguminous lectin family.</text>
</comment>
<evidence type="ECO:0000313" key="6">
    <source>
        <dbReference type="Proteomes" id="UP001229421"/>
    </source>
</evidence>
<protein>
    <recommendedName>
        <fullName evidence="4">Legume lectin domain-containing protein</fullName>
    </recommendedName>
</protein>
<reference evidence="5" key="1">
    <citation type="journal article" date="2023" name="bioRxiv">
        <title>Improved chromosome-level genome assembly for marigold (Tagetes erecta).</title>
        <authorList>
            <person name="Jiang F."/>
            <person name="Yuan L."/>
            <person name="Wang S."/>
            <person name="Wang H."/>
            <person name="Xu D."/>
            <person name="Wang A."/>
            <person name="Fan W."/>
        </authorList>
    </citation>
    <scope>NUCLEOTIDE SEQUENCE</scope>
    <source>
        <strain evidence="5">WSJ</strain>
        <tissue evidence="5">Leaf</tissue>
    </source>
</reference>
<evidence type="ECO:0000313" key="5">
    <source>
        <dbReference type="EMBL" id="KAK1410364.1"/>
    </source>
</evidence>
<name>A0AAD8JT99_TARER</name>
<dbReference type="InterPro" id="IPR013320">
    <property type="entry name" value="ConA-like_dom_sf"/>
</dbReference>
<dbReference type="Gene3D" id="2.60.120.200">
    <property type="match status" value="1"/>
</dbReference>
<keyword evidence="2" id="KW-0430">Lectin</keyword>